<comment type="caution">
    <text evidence="3">The sequence shown here is derived from an EMBL/GenBank/DDBJ whole genome shotgun (WGS) entry which is preliminary data.</text>
</comment>
<feature type="signal peptide" evidence="2">
    <location>
        <begin position="1"/>
        <end position="18"/>
    </location>
</feature>
<name>A0A7X0MWJ0_9GAMM</name>
<dbReference type="Pfam" id="PF12228">
    <property type="entry name" value="DUF3604"/>
    <property type="match status" value="1"/>
</dbReference>
<sequence length="627" mass="70483">MKQVISASLLSVAVPLSAMESGAEEPVLLWGDTHVHSKLSFDSFLNGNLSAGPDTAYRWAKGEPVIHPYTKARVQIHRPLDFMVVADHAEFMGVIEYAYRSDEHYEPMSFWGSLKRSVLTWLLRYKIGRGEGHEIESENQPKPPVNPGGDPVTDPNNEAPSGFFGDTKKMEFNAWKEVVSAAEKHNKPGHFSAIIGWEWSSTPSGNNLHRVVITPDGADKALQYLPFGSDQSQYPEDLWQWLDKTAEETQSSFVAIPHNPNLSNGFMFPDHRIDGREMDARYIEQRRLWEPVTEITQFKGDSETHPDLSPKDPFADFERYNFIIQQGADDSSYQANVGSFARPALKRGLELEQKYGGNPFKFGFIGSSDSHTALSSTEENNFHGKMVRDSTPENKPDTGIDGRVSGWSMSAQGLAAVWARENSRTAILDAFKRREVYASTGTRIRLRFFAGSDLSDLDSLAGEHLDTAYRLAVPMGGDLLWDKTEASPDFIVHAVRDMESAGLDRVQIIKGWLDANGHSHEKIFNVAWYGERELEENGELSSLPARVDMSTGRFDKNWGSDELFVHWKDPDFNPNEKAFYYVRVLEAPTMRHSQFDALALGRKKANSEPALIQERAYSSPIWFTPAP</sequence>
<gene>
    <name evidence="3" type="ORF">HNR48_002510</name>
</gene>
<dbReference type="EMBL" id="JACHHT010000002">
    <property type="protein sequence ID" value="MBB6522225.1"/>
    <property type="molecule type" value="Genomic_DNA"/>
</dbReference>
<evidence type="ECO:0000313" key="4">
    <source>
        <dbReference type="Proteomes" id="UP000528457"/>
    </source>
</evidence>
<dbReference type="InParanoid" id="A0A7X0MWJ0"/>
<dbReference type="AlphaFoldDB" id="A0A7X0MWJ0"/>
<dbReference type="InterPro" id="IPR022028">
    <property type="entry name" value="DUF3604"/>
</dbReference>
<keyword evidence="4" id="KW-1185">Reference proteome</keyword>
<reference evidence="3 4" key="1">
    <citation type="submission" date="2020-08" db="EMBL/GenBank/DDBJ databases">
        <title>Genomic Encyclopedia of Type Strains, Phase IV (KMG-IV): sequencing the most valuable type-strain genomes for metagenomic binning, comparative biology and taxonomic classification.</title>
        <authorList>
            <person name="Goeker M."/>
        </authorList>
    </citation>
    <scope>NUCLEOTIDE SEQUENCE [LARGE SCALE GENOMIC DNA]</scope>
    <source>
        <strain evidence="3 4">DSM 22368</strain>
    </source>
</reference>
<keyword evidence="2" id="KW-0732">Signal</keyword>
<evidence type="ECO:0000313" key="3">
    <source>
        <dbReference type="EMBL" id="MBB6522225.1"/>
    </source>
</evidence>
<feature type="region of interest" description="Disordered" evidence="1">
    <location>
        <begin position="133"/>
        <end position="160"/>
    </location>
</feature>
<accession>A0A7X0MWJ0</accession>
<proteinExistence type="predicted"/>
<dbReference type="Proteomes" id="UP000528457">
    <property type="component" value="Unassembled WGS sequence"/>
</dbReference>
<dbReference type="RefSeq" id="WP_166846426.1">
    <property type="nucleotide sequence ID" value="NZ_JAAONY010000002.1"/>
</dbReference>
<organism evidence="3 4">
    <name type="scientific">Pseudoteredinibacter isoporae</name>
    <dbReference type="NCBI Taxonomy" id="570281"/>
    <lineage>
        <taxon>Bacteria</taxon>
        <taxon>Pseudomonadati</taxon>
        <taxon>Pseudomonadota</taxon>
        <taxon>Gammaproteobacteria</taxon>
        <taxon>Cellvibrionales</taxon>
        <taxon>Cellvibrionaceae</taxon>
        <taxon>Pseudoteredinibacter</taxon>
    </lineage>
</organism>
<feature type="chain" id="PRO_5031230689" description="DUF3604 domain-containing protein" evidence="2">
    <location>
        <begin position="19"/>
        <end position="627"/>
    </location>
</feature>
<evidence type="ECO:0008006" key="5">
    <source>
        <dbReference type="Google" id="ProtNLM"/>
    </source>
</evidence>
<evidence type="ECO:0000256" key="1">
    <source>
        <dbReference type="SAM" id="MobiDB-lite"/>
    </source>
</evidence>
<dbReference type="Gene3D" id="3.20.20.140">
    <property type="entry name" value="Metal-dependent hydrolases"/>
    <property type="match status" value="1"/>
</dbReference>
<evidence type="ECO:0000256" key="2">
    <source>
        <dbReference type="SAM" id="SignalP"/>
    </source>
</evidence>
<protein>
    <recommendedName>
        <fullName evidence="5">DUF3604 domain-containing protein</fullName>
    </recommendedName>
</protein>